<keyword evidence="8" id="KW-1185">Reference proteome</keyword>
<dbReference type="PROSITE" id="PS00108">
    <property type="entry name" value="PROTEIN_KINASE_ST"/>
    <property type="match status" value="1"/>
</dbReference>
<dbReference type="SUPFAM" id="SSF56112">
    <property type="entry name" value="Protein kinase-like (PK-like)"/>
    <property type="match status" value="1"/>
</dbReference>
<dbReference type="GO" id="GO:0005524">
    <property type="term" value="F:ATP binding"/>
    <property type="evidence" value="ECO:0007669"/>
    <property type="project" value="UniProtKB-KW"/>
</dbReference>
<dbReference type="GO" id="GO:0004674">
    <property type="term" value="F:protein serine/threonine kinase activity"/>
    <property type="evidence" value="ECO:0007669"/>
    <property type="project" value="UniProtKB-KW"/>
</dbReference>
<dbReference type="OrthoDB" id="68483at2759"/>
<reference evidence="7" key="1">
    <citation type="submission" date="2020-11" db="EMBL/GenBank/DDBJ databases">
        <authorList>
            <consortium name="DOE Joint Genome Institute"/>
            <person name="Ahrendt S."/>
            <person name="Riley R."/>
            <person name="Andreopoulos W."/>
            <person name="Labutti K."/>
            <person name="Pangilinan J."/>
            <person name="Ruiz-Duenas F.J."/>
            <person name="Barrasa J.M."/>
            <person name="Sanchez-Garcia M."/>
            <person name="Camarero S."/>
            <person name="Miyauchi S."/>
            <person name="Serrano A."/>
            <person name="Linde D."/>
            <person name="Babiker R."/>
            <person name="Drula E."/>
            <person name="Ayuso-Fernandez I."/>
            <person name="Pacheco R."/>
            <person name="Padilla G."/>
            <person name="Ferreira P."/>
            <person name="Barriuso J."/>
            <person name="Kellner H."/>
            <person name="Castanera R."/>
            <person name="Alfaro M."/>
            <person name="Ramirez L."/>
            <person name="Pisabarro A.G."/>
            <person name="Kuo A."/>
            <person name="Tritt A."/>
            <person name="Lipzen A."/>
            <person name="He G."/>
            <person name="Yan M."/>
            <person name="Ng V."/>
            <person name="Cullen D."/>
            <person name="Martin F."/>
            <person name="Rosso M.-N."/>
            <person name="Henrissat B."/>
            <person name="Hibbett D."/>
            <person name="Martinez A.T."/>
            <person name="Grigoriev I.V."/>
        </authorList>
    </citation>
    <scope>NUCLEOTIDE SEQUENCE</scope>
    <source>
        <strain evidence="7">CBS 247.69</strain>
    </source>
</reference>
<evidence type="ECO:0000259" key="6">
    <source>
        <dbReference type="PROSITE" id="PS50011"/>
    </source>
</evidence>
<accession>A0A9P5YG51</accession>
<dbReference type="PANTHER" id="PTHR24351">
    <property type="entry name" value="RIBOSOMAL PROTEIN S6 KINASE"/>
    <property type="match status" value="1"/>
</dbReference>
<dbReference type="EMBL" id="MU150234">
    <property type="protein sequence ID" value="KAF9468030.1"/>
    <property type="molecule type" value="Genomic_DNA"/>
</dbReference>
<feature type="domain" description="Protein kinase" evidence="6">
    <location>
        <begin position="252"/>
        <end position="515"/>
    </location>
</feature>
<evidence type="ECO:0000256" key="5">
    <source>
        <dbReference type="ARBA" id="ARBA00022840"/>
    </source>
</evidence>
<dbReference type="InterPro" id="IPR008271">
    <property type="entry name" value="Ser/Thr_kinase_AS"/>
</dbReference>
<gene>
    <name evidence="7" type="ORF">BDZ94DRAFT_1184299</name>
</gene>
<evidence type="ECO:0000256" key="3">
    <source>
        <dbReference type="ARBA" id="ARBA00022741"/>
    </source>
</evidence>
<dbReference type="InterPro" id="IPR011009">
    <property type="entry name" value="Kinase-like_dom_sf"/>
</dbReference>
<dbReference type="PROSITE" id="PS50011">
    <property type="entry name" value="PROTEIN_KINASE_DOM"/>
    <property type="match status" value="1"/>
</dbReference>
<keyword evidence="4 7" id="KW-0418">Kinase</keyword>
<keyword evidence="1" id="KW-0723">Serine/threonine-protein kinase</keyword>
<evidence type="ECO:0000256" key="2">
    <source>
        <dbReference type="ARBA" id="ARBA00022679"/>
    </source>
</evidence>
<name>A0A9P5YG51_9AGAR</name>
<dbReference type="Pfam" id="PF00069">
    <property type="entry name" value="Pkinase"/>
    <property type="match status" value="1"/>
</dbReference>
<dbReference type="InterPro" id="IPR000719">
    <property type="entry name" value="Prot_kinase_dom"/>
</dbReference>
<organism evidence="7 8">
    <name type="scientific">Collybia nuda</name>
    <dbReference type="NCBI Taxonomy" id="64659"/>
    <lineage>
        <taxon>Eukaryota</taxon>
        <taxon>Fungi</taxon>
        <taxon>Dikarya</taxon>
        <taxon>Basidiomycota</taxon>
        <taxon>Agaricomycotina</taxon>
        <taxon>Agaricomycetes</taxon>
        <taxon>Agaricomycetidae</taxon>
        <taxon>Agaricales</taxon>
        <taxon>Tricholomatineae</taxon>
        <taxon>Clitocybaceae</taxon>
        <taxon>Collybia</taxon>
    </lineage>
</organism>
<keyword evidence="5" id="KW-0067">ATP-binding</keyword>
<dbReference type="Proteomes" id="UP000807353">
    <property type="component" value="Unassembled WGS sequence"/>
</dbReference>
<dbReference type="AlphaFoldDB" id="A0A9P5YG51"/>
<comment type="caution">
    <text evidence="7">The sequence shown here is derived from an EMBL/GenBank/DDBJ whole genome shotgun (WGS) entry which is preliminary data.</text>
</comment>
<dbReference type="Gene3D" id="1.10.510.10">
    <property type="entry name" value="Transferase(Phosphotransferase) domain 1"/>
    <property type="match status" value="1"/>
</dbReference>
<proteinExistence type="predicted"/>
<sequence length="710" mass="78677">MSSNTAVFFPSFSREDLTPSDIATLERAAWQLEATNALFTGSSLLHIKNGKIPVTRDFTNPRSDPSNIVASESVKYIVNAFPSNLPGTALTSAESISLSIARKVGYVRRHAESIASTCSSNCCTFVSSPGATSGHSSEVSCFEEVYRTFLAPIRHPFAFKGANTPSPILIKSVPDVYKAKGYNVTQKENQAQPHRISHRKAVCYPLGVRPTQVIPVTTVGAFRSRPCVSHFPPPKASALLPSLFDRVNYQDFSFRHFLGSGSQGRVYLAKYYRDLRSPLLAVKVLKKSAERDTECVMQEHEILKRLRGSPFILNLQAAFNDSLNWYLITDYHCGGDLQTALFKQGHFDEDMSRFYATEMALALMFLHSNSIIHRDMKLANVLLRKDGHIVIADFGLVHNFHDGKDYEADAQGLPLATGCCGTRTHMAPEILAGNSYNYSVDWWSFGICLFAMLQGELPWSPDKIGWSGTGPTFQPLSFNRDIFTSAEALGLIHGLLQKLPQFRMGASDLQAHEFFAEIDWDHARKMGLCPPSLPRDDGDMLADQPLPRYLDFLRGATEPLIPDRFPEFYYLSPTLGGDISSPISPFTAEHQPCEVHLPSPMAKPLKNEPNIPALPLEIFVVEPTLWLGDEDDPTSSGVMESVCLQSASPSDQSPVDCNFSIPIGSTYHPAYKINDSTPKNILPGILDWVMSVGRRFLQSLKHCCKTMVLA</sequence>
<evidence type="ECO:0000313" key="8">
    <source>
        <dbReference type="Proteomes" id="UP000807353"/>
    </source>
</evidence>
<keyword evidence="3" id="KW-0547">Nucleotide-binding</keyword>
<evidence type="ECO:0000256" key="1">
    <source>
        <dbReference type="ARBA" id="ARBA00022527"/>
    </source>
</evidence>
<dbReference type="Gene3D" id="3.30.200.20">
    <property type="entry name" value="Phosphorylase Kinase, domain 1"/>
    <property type="match status" value="1"/>
</dbReference>
<evidence type="ECO:0000313" key="7">
    <source>
        <dbReference type="EMBL" id="KAF9468030.1"/>
    </source>
</evidence>
<protein>
    <submittedName>
        <fullName evidence="7">Kinase-like domain-containing protein</fullName>
    </submittedName>
</protein>
<keyword evidence="2" id="KW-0808">Transferase</keyword>
<evidence type="ECO:0000256" key="4">
    <source>
        <dbReference type="ARBA" id="ARBA00022777"/>
    </source>
</evidence>
<dbReference type="SMART" id="SM00220">
    <property type="entry name" value="S_TKc"/>
    <property type="match status" value="1"/>
</dbReference>